<keyword evidence="1" id="KW-0472">Membrane</keyword>
<organism evidence="2">
    <name type="scientific">Timema shepardi</name>
    <name type="common">Walking stick</name>
    <dbReference type="NCBI Taxonomy" id="629360"/>
    <lineage>
        <taxon>Eukaryota</taxon>
        <taxon>Metazoa</taxon>
        <taxon>Ecdysozoa</taxon>
        <taxon>Arthropoda</taxon>
        <taxon>Hexapoda</taxon>
        <taxon>Insecta</taxon>
        <taxon>Pterygota</taxon>
        <taxon>Neoptera</taxon>
        <taxon>Polyneoptera</taxon>
        <taxon>Phasmatodea</taxon>
        <taxon>Timematodea</taxon>
        <taxon>Timematoidea</taxon>
        <taxon>Timematidae</taxon>
        <taxon>Timema</taxon>
    </lineage>
</organism>
<accession>A0A7R9B311</accession>
<feature type="transmembrane region" description="Helical" evidence="1">
    <location>
        <begin position="115"/>
        <end position="133"/>
    </location>
</feature>
<dbReference type="Gene3D" id="1.10.150.50">
    <property type="entry name" value="Transcription Factor, Ets-1"/>
    <property type="match status" value="1"/>
</dbReference>
<keyword evidence="1" id="KW-1133">Transmembrane helix</keyword>
<sequence length="188" mass="21956">MKSDTKFIYSFIPLKKIFTPLSQKLLTNIASKWRLTNLNHMIEHNGKQVFYNDADTQLMKILYSLIDGEAFLMMAQNDLVQLIGLKLGPAIKLYNSIVLLRYKWRMLTGIQIVKTLYPITVNIYFVCQIFYTINVRRMERGKKTTGRLRKSWEQCEGDENKYGRKEEDGGILLDSAIGEKQYVRTKKS</sequence>
<reference evidence="2" key="1">
    <citation type="submission" date="2020-11" db="EMBL/GenBank/DDBJ databases">
        <authorList>
            <person name="Tran Van P."/>
        </authorList>
    </citation>
    <scope>NUCLEOTIDE SEQUENCE</scope>
</reference>
<gene>
    <name evidence="2" type="ORF">TSIB3V08_LOCUS9273</name>
</gene>
<dbReference type="SUPFAM" id="SSF47769">
    <property type="entry name" value="SAM/Pointed domain"/>
    <property type="match status" value="1"/>
</dbReference>
<dbReference type="InterPro" id="IPR013761">
    <property type="entry name" value="SAM/pointed_sf"/>
</dbReference>
<evidence type="ECO:0008006" key="3">
    <source>
        <dbReference type="Google" id="ProtNLM"/>
    </source>
</evidence>
<dbReference type="AlphaFoldDB" id="A0A7R9B311"/>
<protein>
    <recommendedName>
        <fullName evidence="3">SAM domain-containing protein</fullName>
    </recommendedName>
</protein>
<name>A0A7R9B311_TIMSH</name>
<evidence type="ECO:0000313" key="2">
    <source>
        <dbReference type="EMBL" id="CAD7265231.1"/>
    </source>
</evidence>
<dbReference type="EMBL" id="OC005264">
    <property type="protein sequence ID" value="CAD7265231.1"/>
    <property type="molecule type" value="Genomic_DNA"/>
</dbReference>
<keyword evidence="1" id="KW-0812">Transmembrane</keyword>
<proteinExistence type="predicted"/>
<evidence type="ECO:0000256" key="1">
    <source>
        <dbReference type="SAM" id="Phobius"/>
    </source>
</evidence>